<comment type="caution">
    <text evidence="1">The sequence shown here is derived from an EMBL/GenBank/DDBJ whole genome shotgun (WGS) entry which is preliminary data.</text>
</comment>
<dbReference type="PANTHER" id="PTHR28152">
    <property type="entry name" value="HYDROXYACYL-THIOESTER DEHYDRATASE TYPE 2, MITOCHONDRIAL"/>
    <property type="match status" value="1"/>
</dbReference>
<dbReference type="Proteomes" id="UP000720189">
    <property type="component" value="Unassembled WGS sequence"/>
</dbReference>
<dbReference type="GO" id="GO:0005739">
    <property type="term" value="C:mitochondrion"/>
    <property type="evidence" value="ECO:0007669"/>
    <property type="project" value="TreeGrafter"/>
</dbReference>
<name>A0A9P9GDS4_FUSRE</name>
<evidence type="ECO:0000313" key="1">
    <source>
        <dbReference type="EMBL" id="KAH7237694.1"/>
    </source>
</evidence>
<proteinExistence type="predicted"/>
<organism evidence="1 2">
    <name type="scientific">Fusarium redolens</name>
    <dbReference type="NCBI Taxonomy" id="48865"/>
    <lineage>
        <taxon>Eukaryota</taxon>
        <taxon>Fungi</taxon>
        <taxon>Dikarya</taxon>
        <taxon>Ascomycota</taxon>
        <taxon>Pezizomycotina</taxon>
        <taxon>Sordariomycetes</taxon>
        <taxon>Hypocreomycetidae</taxon>
        <taxon>Hypocreales</taxon>
        <taxon>Nectriaceae</taxon>
        <taxon>Fusarium</taxon>
        <taxon>Fusarium redolens species complex</taxon>
    </lineage>
</organism>
<evidence type="ECO:0000313" key="2">
    <source>
        <dbReference type="Proteomes" id="UP000720189"/>
    </source>
</evidence>
<dbReference type="GO" id="GO:0019171">
    <property type="term" value="F:(3R)-hydroxyacyl-[acyl-carrier-protein] dehydratase activity"/>
    <property type="evidence" value="ECO:0007669"/>
    <property type="project" value="TreeGrafter"/>
</dbReference>
<reference evidence="1" key="1">
    <citation type="journal article" date="2021" name="Nat. Commun.">
        <title>Genetic determinants of endophytism in the Arabidopsis root mycobiome.</title>
        <authorList>
            <person name="Mesny F."/>
            <person name="Miyauchi S."/>
            <person name="Thiergart T."/>
            <person name="Pickel B."/>
            <person name="Atanasova L."/>
            <person name="Karlsson M."/>
            <person name="Huettel B."/>
            <person name="Barry K.W."/>
            <person name="Haridas S."/>
            <person name="Chen C."/>
            <person name="Bauer D."/>
            <person name="Andreopoulos W."/>
            <person name="Pangilinan J."/>
            <person name="LaButti K."/>
            <person name="Riley R."/>
            <person name="Lipzen A."/>
            <person name="Clum A."/>
            <person name="Drula E."/>
            <person name="Henrissat B."/>
            <person name="Kohler A."/>
            <person name="Grigoriev I.V."/>
            <person name="Martin F.M."/>
            <person name="Hacquard S."/>
        </authorList>
    </citation>
    <scope>NUCLEOTIDE SEQUENCE</scope>
    <source>
        <strain evidence="1">MPI-CAGE-AT-0023</strain>
    </source>
</reference>
<dbReference type="FunFam" id="3.10.129.10:FF:000103">
    <property type="entry name" value="WGS project CABT00000000 data, contig 2.1"/>
    <property type="match status" value="1"/>
</dbReference>
<keyword evidence="2" id="KW-1185">Reference proteome</keyword>
<dbReference type="AlphaFoldDB" id="A0A9P9GDS4"/>
<dbReference type="RefSeq" id="XP_046045553.1">
    <property type="nucleotide sequence ID" value="XM_046188411.1"/>
</dbReference>
<evidence type="ECO:0008006" key="3">
    <source>
        <dbReference type="Google" id="ProtNLM"/>
    </source>
</evidence>
<gene>
    <name evidence="1" type="ORF">BKA55DRAFT_520333</name>
</gene>
<dbReference type="InterPro" id="IPR029069">
    <property type="entry name" value="HotDog_dom_sf"/>
</dbReference>
<sequence>MSRFSNLKATASDAASHLLETFSSKSIIRRQIFDANQLQKLALTLNRPTLNGQDVSEEPPIQGTPIPPGYHLVYFTPNGTEKELGPDGSDTTFNASKPFTRRMWAGGKMAWASDVSLRVGDQVEERTRLLSAAPKKSRSAGEMVLVEVEKEFWGPKGLALTDRRSWVFRPEIDPNAVREPRLLDDGVRGPSSIRDLDTKSEELGVPIRELRWSPVGLFRFSALTFNGHMIHYNQDWTRNVEGHPAGVVHGPLNLINLLDYWRDIHGNGGSPRGITYRAMSPLYAGQTYNIRTSAIQEAEGGKTWGILVEKDGTVCMKSEITA</sequence>
<dbReference type="GeneID" id="70218365"/>
<accession>A0A9P9GDS4</accession>
<protein>
    <recommendedName>
        <fullName evidence="3">Mesaconyl-C4 CoA hydratase</fullName>
    </recommendedName>
</protein>
<dbReference type="Gene3D" id="3.10.129.10">
    <property type="entry name" value="Hotdog Thioesterase"/>
    <property type="match status" value="2"/>
</dbReference>
<dbReference type="PANTHER" id="PTHR28152:SF2">
    <property type="entry name" value="N-TERMINAL OF MAOC-LIKE DEHYDRATASE DOMAIN-CONTAINING PROTEIN"/>
    <property type="match status" value="1"/>
</dbReference>
<dbReference type="EMBL" id="JAGMUX010000015">
    <property type="protein sequence ID" value="KAH7237694.1"/>
    <property type="molecule type" value="Genomic_DNA"/>
</dbReference>
<dbReference type="InterPro" id="IPR052741">
    <property type="entry name" value="Mitochondrial_HTD2"/>
</dbReference>
<dbReference type="SUPFAM" id="SSF54637">
    <property type="entry name" value="Thioesterase/thiol ester dehydrase-isomerase"/>
    <property type="match status" value="1"/>
</dbReference>
<dbReference type="OrthoDB" id="3257538at2759"/>